<dbReference type="OrthoDB" id="5240834at2"/>
<dbReference type="eggNOG" id="COG3463">
    <property type="taxonomic scope" value="Bacteria"/>
</dbReference>
<accession>C5BZ41</accession>
<keyword evidence="2" id="KW-1133">Transmembrane helix</keyword>
<dbReference type="Pfam" id="PF09852">
    <property type="entry name" value="DUF2079"/>
    <property type="match status" value="1"/>
</dbReference>
<evidence type="ECO:0000313" key="3">
    <source>
        <dbReference type="EMBL" id="ACQ81156.1"/>
    </source>
</evidence>
<feature type="transmembrane region" description="Helical" evidence="2">
    <location>
        <begin position="268"/>
        <end position="285"/>
    </location>
</feature>
<evidence type="ECO:0000313" key="4">
    <source>
        <dbReference type="Proteomes" id="UP000007962"/>
    </source>
</evidence>
<feature type="transmembrane region" description="Helical" evidence="2">
    <location>
        <begin position="292"/>
        <end position="315"/>
    </location>
</feature>
<proteinExistence type="predicted"/>
<evidence type="ECO:0000256" key="2">
    <source>
        <dbReference type="SAM" id="Phobius"/>
    </source>
</evidence>
<keyword evidence="4" id="KW-1185">Reference proteome</keyword>
<evidence type="ECO:0000256" key="1">
    <source>
        <dbReference type="SAM" id="MobiDB-lite"/>
    </source>
</evidence>
<dbReference type="InterPro" id="IPR018650">
    <property type="entry name" value="STSV1_Orf64"/>
</dbReference>
<feature type="transmembrane region" description="Helical" evidence="2">
    <location>
        <begin position="36"/>
        <end position="55"/>
    </location>
</feature>
<keyword evidence="2" id="KW-0472">Membrane</keyword>
<feature type="transmembrane region" description="Helical" evidence="2">
    <location>
        <begin position="199"/>
        <end position="223"/>
    </location>
</feature>
<dbReference type="KEGG" id="bcv:Bcav_2911"/>
<dbReference type="STRING" id="471853.Bcav_2911"/>
<organism evidence="3 4">
    <name type="scientific">Beutenbergia cavernae (strain ATCC BAA-8 / DSM 12333 / CCUG 43141 / JCM 11478 / NBRC 16432 / NCIMB 13614 / HKI 0122)</name>
    <dbReference type="NCBI Taxonomy" id="471853"/>
    <lineage>
        <taxon>Bacteria</taxon>
        <taxon>Bacillati</taxon>
        <taxon>Actinomycetota</taxon>
        <taxon>Actinomycetes</taxon>
        <taxon>Micrococcales</taxon>
        <taxon>Beutenbergiaceae</taxon>
        <taxon>Beutenbergia</taxon>
    </lineage>
</organism>
<evidence type="ECO:0008006" key="5">
    <source>
        <dbReference type="Google" id="ProtNLM"/>
    </source>
</evidence>
<feature type="transmembrane region" description="Helical" evidence="2">
    <location>
        <begin position="235"/>
        <end position="256"/>
    </location>
</feature>
<keyword evidence="2" id="KW-0812">Transmembrane</keyword>
<gene>
    <name evidence="3" type="ordered locus">Bcav_2911</name>
</gene>
<dbReference type="AlphaFoldDB" id="C5BZ41"/>
<protein>
    <recommendedName>
        <fullName evidence="5">DUF2079 domain-containing protein</fullName>
    </recommendedName>
</protein>
<feature type="transmembrane region" description="Helical" evidence="2">
    <location>
        <begin position="335"/>
        <end position="356"/>
    </location>
</feature>
<dbReference type="Proteomes" id="UP000007962">
    <property type="component" value="Chromosome"/>
</dbReference>
<name>C5BZ41_BEUC1</name>
<dbReference type="EMBL" id="CP001618">
    <property type="protein sequence ID" value="ACQ81156.1"/>
    <property type="molecule type" value="Genomic_DNA"/>
</dbReference>
<feature type="transmembrane region" description="Helical" evidence="2">
    <location>
        <begin position="368"/>
        <end position="390"/>
    </location>
</feature>
<dbReference type="RefSeq" id="WP_015883396.1">
    <property type="nucleotide sequence ID" value="NC_012669.1"/>
</dbReference>
<dbReference type="HOGENOM" id="CLU_029114_0_0_11"/>
<reference evidence="3 4" key="1">
    <citation type="journal article" date="2009" name="Stand. Genomic Sci.">
        <title>Complete genome sequence of Beutenbergia cavernae type strain (HKI 0122).</title>
        <authorList>
            <person name="Land M."/>
            <person name="Pukall R."/>
            <person name="Abt B."/>
            <person name="Goker M."/>
            <person name="Rohde M."/>
            <person name="Glavina Del Rio T."/>
            <person name="Tice H."/>
            <person name="Copeland A."/>
            <person name="Cheng J.F."/>
            <person name="Lucas S."/>
            <person name="Chen F."/>
            <person name="Nolan M."/>
            <person name="Bruce D."/>
            <person name="Goodwin L."/>
            <person name="Pitluck S."/>
            <person name="Ivanova N."/>
            <person name="Mavromatis K."/>
            <person name="Ovchinnikova G."/>
            <person name="Pati A."/>
            <person name="Chen A."/>
            <person name="Palaniappan K."/>
            <person name="Hauser L."/>
            <person name="Chang Y.J."/>
            <person name="Jefferies C.C."/>
            <person name="Saunders E."/>
            <person name="Brettin T."/>
            <person name="Detter J.C."/>
            <person name="Han C."/>
            <person name="Chain P."/>
            <person name="Bristow J."/>
            <person name="Eisen J.A."/>
            <person name="Markowitz V."/>
            <person name="Hugenholtz P."/>
            <person name="Kyrpides N.C."/>
            <person name="Klenk H.P."/>
            <person name="Lapidus A."/>
        </authorList>
    </citation>
    <scope>NUCLEOTIDE SEQUENCE [LARGE SCALE GENOMIC DNA]</scope>
    <source>
        <strain evidence="4">ATCC BAA-8 / DSM 12333 / NBRC 16432</strain>
    </source>
</reference>
<feature type="region of interest" description="Disordered" evidence="1">
    <location>
        <begin position="1"/>
        <end position="20"/>
    </location>
</feature>
<feature type="transmembrane region" description="Helical" evidence="2">
    <location>
        <begin position="148"/>
        <end position="168"/>
    </location>
</feature>
<sequence>MTSGGRGATTTADDAAGEPDATDAVVAQAPAHTGRATWVAPSAVGLGVTAVYWLYAARQWANYDVPSWDLGIFTQTVQAYAELRVPIVPIKGDGFMILGDHFHPLLVVLAPFYAVFPSGLTLLLAQAVLFGLTAGIITRLAVRRLGTWPGVGIGIAAGLCWALASAAYSQFHEIALALPLLALSLAALTEGRLRLAVAWAVPIVLVKEDLGLTLAAIGFVVALRASTRSERRLGWATLAGGLAAFFVTTLLVLPALNPSGVWPYAQDSIAAAFLADPGAALASLGTGAPEKLLMVLAPFAVTGFVALRSPIALVAVPTLAWRLTSDVPYHWGVRWHYSAILVPIVFCALVDALPAIREQVRPAWREHVVPVVSGVVAVVALALLPFFPLWTLTDAATYAPSERAAAARRIEAQIPDGALVETDITLMAYLAPRTTVYWVGNENPTPDLLPIDTRSGVLHPPPTDIVVYAQGQHPGIAWIEIADDGGFLLARRAE</sequence>